<dbReference type="SMART" id="SM00954">
    <property type="entry name" value="RelA_SpoT"/>
    <property type="match status" value="1"/>
</dbReference>
<gene>
    <name evidence="3" type="primary">ywaC</name>
    <name evidence="3" type="ORF">OXPF_13040</name>
</gene>
<sequence>MPDSEVIKFIEDEISACKDDLKELLGLALSELKNINKIFLNDGDKLITERPVFRFKSAESIKEKMERKNIDINCFTDKLKDLIGIRVVCNDLYALEEVCNKLSDSHKIEIVEQKRCIEKADSDGYRGVHFIFKSKDAEKLSNKNLKGEIQIRTIAQHFWATFSHRDMYKTGNIILNRIKERSIMLSDTLYREDRELKLLKEEVRESYSGINLLSLSSLLSSMGIMINNDEKEEFIKLLQDEGLNNDDIFTLHSSLTENAKEFDEWGIYLFKTIINREPAVIEKLFIRAIANINGYYWPKRKVFEWVLSRKASAWSNILNSDNPRNLIILLEAFYYNSTDRYIFTMRSPDEITMWSFILDNRYTVKALKELELIEETFIENIEKRETAKAAFGKHVYKIKCTQKGEEIAVRCIKSIFSNEEHALYILGNIEKEDFPKDDVFNWGLPRSASSSFEIIELDEGPNFNEKDWWTEEIGYY</sequence>
<proteinExistence type="predicted"/>
<dbReference type="EMBL" id="LKET01000027">
    <property type="protein sequence ID" value="KPU45177.1"/>
    <property type="molecule type" value="Genomic_DNA"/>
</dbReference>
<comment type="caution">
    <text evidence="3">The sequence shown here is derived from an EMBL/GenBank/DDBJ whole genome shotgun (WGS) entry which is preliminary data.</text>
</comment>
<dbReference type="GO" id="GO:0008728">
    <property type="term" value="F:GTP diphosphokinase activity"/>
    <property type="evidence" value="ECO:0007669"/>
    <property type="project" value="UniProtKB-EC"/>
</dbReference>
<dbReference type="GO" id="GO:0015970">
    <property type="term" value="P:guanosine tetraphosphate biosynthetic process"/>
    <property type="evidence" value="ECO:0007669"/>
    <property type="project" value="UniProtKB-UniPathway"/>
</dbReference>
<dbReference type="Pfam" id="PF04607">
    <property type="entry name" value="RelA_SpoT"/>
    <property type="match status" value="1"/>
</dbReference>
<dbReference type="EC" id="2.7.6.5" evidence="3"/>
<dbReference type="STRING" id="36849.OXPF_13040"/>
<dbReference type="InterPro" id="IPR052366">
    <property type="entry name" value="GTP_Pyrophosphokinase"/>
</dbReference>
<evidence type="ECO:0000256" key="1">
    <source>
        <dbReference type="ARBA" id="ARBA00004976"/>
    </source>
</evidence>
<evidence type="ECO:0000313" key="3">
    <source>
        <dbReference type="EMBL" id="KPU45177.1"/>
    </source>
</evidence>
<organism evidence="3 4">
    <name type="scientific">Oxobacter pfennigii</name>
    <dbReference type="NCBI Taxonomy" id="36849"/>
    <lineage>
        <taxon>Bacteria</taxon>
        <taxon>Bacillati</taxon>
        <taxon>Bacillota</taxon>
        <taxon>Clostridia</taxon>
        <taxon>Eubacteriales</taxon>
        <taxon>Clostridiaceae</taxon>
        <taxon>Oxobacter</taxon>
    </lineage>
</organism>
<dbReference type="PANTHER" id="PTHR47837:SF1">
    <property type="entry name" value="GTP PYROPHOSPHOKINASE YJBM"/>
    <property type="match status" value="1"/>
</dbReference>
<dbReference type="RefSeq" id="WP_054874390.1">
    <property type="nucleotide sequence ID" value="NZ_LKET01000027.1"/>
</dbReference>
<keyword evidence="3" id="KW-0808">Transferase</keyword>
<evidence type="ECO:0000259" key="2">
    <source>
        <dbReference type="SMART" id="SM00954"/>
    </source>
</evidence>
<dbReference type="GO" id="GO:0016301">
    <property type="term" value="F:kinase activity"/>
    <property type="evidence" value="ECO:0007669"/>
    <property type="project" value="UniProtKB-KW"/>
</dbReference>
<evidence type="ECO:0000313" key="4">
    <source>
        <dbReference type="Proteomes" id="UP000050326"/>
    </source>
</evidence>
<dbReference type="Gene3D" id="3.30.460.10">
    <property type="entry name" value="Beta Polymerase, domain 2"/>
    <property type="match status" value="1"/>
</dbReference>
<protein>
    <submittedName>
        <fullName evidence="3">GTP pyrophosphokinase YwaC</fullName>
        <ecNumber evidence="3">2.7.6.5</ecNumber>
    </submittedName>
</protein>
<dbReference type="SUPFAM" id="SSF81301">
    <property type="entry name" value="Nucleotidyltransferase"/>
    <property type="match status" value="1"/>
</dbReference>
<dbReference type="InterPro" id="IPR007685">
    <property type="entry name" value="RelA_SpoT"/>
</dbReference>
<keyword evidence="4" id="KW-1185">Reference proteome</keyword>
<dbReference type="Proteomes" id="UP000050326">
    <property type="component" value="Unassembled WGS sequence"/>
</dbReference>
<dbReference type="InterPro" id="IPR043519">
    <property type="entry name" value="NT_sf"/>
</dbReference>
<comment type="pathway">
    <text evidence="1">Purine metabolism; ppGpp biosynthesis; ppGpp from GTP: step 1/2.</text>
</comment>
<dbReference type="OrthoDB" id="9789634at2"/>
<reference evidence="3 4" key="1">
    <citation type="submission" date="2015-09" db="EMBL/GenBank/DDBJ databases">
        <title>Genome sequence of Oxobacter pfennigii DSM 3222.</title>
        <authorList>
            <person name="Poehlein A."/>
            <person name="Bengelsdorf F.R."/>
            <person name="Schiel-Bengelsdorf B."/>
            <person name="Duerre P."/>
            <person name="Daniel R."/>
        </authorList>
    </citation>
    <scope>NUCLEOTIDE SEQUENCE [LARGE SCALE GENOMIC DNA]</scope>
    <source>
        <strain evidence="3 4">DSM 3222</strain>
    </source>
</reference>
<dbReference type="UniPathway" id="UPA00908">
    <property type="reaction ID" value="UER00884"/>
</dbReference>
<accession>A0A0P8W955</accession>
<dbReference type="CDD" id="cd05399">
    <property type="entry name" value="NT_Rel-Spo_like"/>
    <property type="match status" value="1"/>
</dbReference>
<dbReference type="AlphaFoldDB" id="A0A0P8W955"/>
<feature type="domain" description="RelA/SpoT" evidence="2">
    <location>
        <begin position="53"/>
        <end position="172"/>
    </location>
</feature>
<dbReference type="PANTHER" id="PTHR47837">
    <property type="entry name" value="GTP PYROPHOSPHOKINASE YJBM"/>
    <property type="match status" value="1"/>
</dbReference>
<name>A0A0P8W955_9CLOT</name>
<keyword evidence="3" id="KW-0418">Kinase</keyword>